<sequence>MYAAPALRKVHYRVLDRLPRPWQLKLSGDGTFRLLLVKDYALLNIGVNVKHWAQAGNDHVAAYRSQYIPMGFAIANQESEHNYTPLLEAWLHVCKLAAADFSEKDVLQLHGDLHAGLERARQVVLPNSTRLSDWAHVVGATSQGPSGLPGLIGKHIASEATRRFMSRWLYLSRCMPAFLFHIVWSCIVAQHTDLAAFWTACKKDYFCQEAGLRSAPWRCAPDRIAPGTAAGSSPQESWHGAKLKKLMTKRNLTPFELAQSLHQEVVLTYLRQLRNMERRGEHFQDWPDIATHLDQHILKGAKVMAKQGRTDAVNLLAWKKHRVWEDAQGNFFCLVPTSKWRPSRLEDRTPTFVERQPVQLQDSDVPTWAALCLAETLAQAESALQQLGIYDPAQQAFTNVKRAAALFSDWRLVVLGPAACKIWKAHRLPDLPADANVHRFGLCFLCEHAAVAGPCEHLYVGLLARGDVKVEACPQKRPGRPSKKTRVSEPASAPGLGLSSATSRPPASARTSPAQPESSQCDSRMDELLCKTGLGHLREPFAAQGMSVPIFLDMSYADLRAFFGMAPSEIYRLKSAAQDCPQPAAAASASAIPASASAIPASASATPPKQRTLPWADSPTQESYATDDAVRIGRLHVDVEGWEEATEVDNEDNESLKCLFLGTVYIVHTVEEISFFSLPTGTHLVAARGGLRRKALIVQVGKSKVRVMVSSSMPLKLANEAVSHGKASARLFAGSLRFLTDEAAVKTHDQRFENISIARGVLHVFPKTDVVRSSGQFCLELAASLPLALRLVLFVDGYTKVSDRGGSLGGERAMGRRGGLAVAAVLALLSETYRLAVYSALSYLSSQLLVAALRPDIVRAVASWQEDLRHSAWSRCRGAVRVACLCGACAWANDCLVICKRHDWRVGSTAYKTQREPTCAMWVRVNVREKPAKVTKQERILRIWVEETTSVHRGLRLELRELIERRLTEEGSATEKRSGKFSLQLIFSGQILAVDERALSEIGIKKDAMARLTADRRLDEEHFPDTDRAACRFGRVVTGASIEADGSEGVSQLRCVAPAHPAGPVTLSLSFDGGATWMEGPTFWYYDPAVCSAGYSLCVPAECGAGSILVRDAIRCGVCD</sequence>
<organism evidence="2 3">
    <name type="scientific">Symbiodinium microadriaticum</name>
    <name type="common">Dinoflagellate</name>
    <name type="synonym">Zooxanthella microadriatica</name>
    <dbReference type="NCBI Taxonomy" id="2951"/>
    <lineage>
        <taxon>Eukaryota</taxon>
        <taxon>Sar</taxon>
        <taxon>Alveolata</taxon>
        <taxon>Dinophyceae</taxon>
        <taxon>Suessiales</taxon>
        <taxon>Symbiodiniaceae</taxon>
        <taxon>Symbiodinium</taxon>
    </lineage>
</organism>
<proteinExistence type="predicted"/>
<evidence type="ECO:0000313" key="3">
    <source>
        <dbReference type="Proteomes" id="UP000186817"/>
    </source>
</evidence>
<comment type="caution">
    <text evidence="2">The sequence shown here is derived from an EMBL/GenBank/DDBJ whole genome shotgun (WGS) entry which is preliminary data.</text>
</comment>
<name>A0A1Q9E428_SYMMI</name>
<dbReference type="EMBL" id="LSRX01000272">
    <property type="protein sequence ID" value="OLQ02153.1"/>
    <property type="molecule type" value="Genomic_DNA"/>
</dbReference>
<dbReference type="OrthoDB" id="439917at2759"/>
<evidence type="ECO:0008006" key="4">
    <source>
        <dbReference type="Google" id="ProtNLM"/>
    </source>
</evidence>
<dbReference type="Proteomes" id="UP000186817">
    <property type="component" value="Unassembled WGS sequence"/>
</dbReference>
<feature type="compositionally biased region" description="Low complexity" evidence="1">
    <location>
        <begin position="499"/>
        <end position="514"/>
    </location>
</feature>
<gene>
    <name evidence="2" type="ORF">AK812_SmicGene15079</name>
</gene>
<dbReference type="InterPro" id="IPR013783">
    <property type="entry name" value="Ig-like_fold"/>
</dbReference>
<dbReference type="AlphaFoldDB" id="A0A1Q9E428"/>
<keyword evidence="3" id="KW-1185">Reference proteome</keyword>
<feature type="region of interest" description="Disordered" evidence="1">
    <location>
        <begin position="473"/>
        <end position="522"/>
    </location>
</feature>
<evidence type="ECO:0000256" key="1">
    <source>
        <dbReference type="SAM" id="MobiDB-lite"/>
    </source>
</evidence>
<feature type="region of interest" description="Disordered" evidence="1">
    <location>
        <begin position="600"/>
        <end position="620"/>
    </location>
</feature>
<dbReference type="Gene3D" id="2.60.40.10">
    <property type="entry name" value="Immunoglobulins"/>
    <property type="match status" value="1"/>
</dbReference>
<accession>A0A1Q9E428</accession>
<protein>
    <recommendedName>
        <fullName evidence="4">Ubiquitin-like domain-containing protein</fullName>
    </recommendedName>
</protein>
<reference evidence="2 3" key="1">
    <citation type="submission" date="2016-02" db="EMBL/GenBank/DDBJ databases">
        <title>Genome analysis of coral dinoflagellate symbionts highlights evolutionary adaptations to a symbiotic lifestyle.</title>
        <authorList>
            <person name="Aranda M."/>
            <person name="Li Y."/>
            <person name="Liew Y.J."/>
            <person name="Baumgarten S."/>
            <person name="Simakov O."/>
            <person name="Wilson M."/>
            <person name="Piel J."/>
            <person name="Ashoor H."/>
            <person name="Bougouffa S."/>
            <person name="Bajic V.B."/>
            <person name="Ryu T."/>
            <person name="Ravasi T."/>
            <person name="Bayer T."/>
            <person name="Micklem G."/>
            <person name="Kim H."/>
            <person name="Bhak J."/>
            <person name="Lajeunesse T.C."/>
            <person name="Voolstra C.R."/>
        </authorList>
    </citation>
    <scope>NUCLEOTIDE SEQUENCE [LARGE SCALE GENOMIC DNA]</scope>
    <source>
        <strain evidence="2 3">CCMP2467</strain>
    </source>
</reference>
<evidence type="ECO:0000313" key="2">
    <source>
        <dbReference type="EMBL" id="OLQ02153.1"/>
    </source>
</evidence>